<protein>
    <recommendedName>
        <fullName evidence="4">Flagellar protein FlaG</fullName>
    </recommendedName>
</protein>
<evidence type="ECO:0008006" key="4">
    <source>
        <dbReference type="Google" id="ProtNLM"/>
    </source>
</evidence>
<evidence type="ECO:0000313" key="2">
    <source>
        <dbReference type="EMBL" id="BCL60556.1"/>
    </source>
</evidence>
<dbReference type="EMBL" id="AP024086">
    <property type="protein sequence ID" value="BCL60556.1"/>
    <property type="molecule type" value="Genomic_DNA"/>
</dbReference>
<name>A0A8D5FH68_9BACT</name>
<evidence type="ECO:0000313" key="3">
    <source>
        <dbReference type="Proteomes" id="UP000826725"/>
    </source>
</evidence>
<sequence length="116" mass="13037">MNVDMINGTGGMMQQLNPAERVDTQRKTRETAATDPQVSPENVKVQPEELLDQIKTITQDGLYSVRFEKDDTVQDLVVKIFDNETQEVIRQIPAEELLNFKASFAELVGNLVNTKG</sequence>
<evidence type="ECO:0000256" key="1">
    <source>
        <dbReference type="SAM" id="MobiDB-lite"/>
    </source>
</evidence>
<reference evidence="2" key="1">
    <citation type="submission" date="2020-09" db="EMBL/GenBank/DDBJ databases">
        <title>Desulfogranum mesoprofundum gen. nov., sp. nov., a novel mesophilic, sulfate-reducing chemolithoautotroph isolated from a deep-sea hydrothermal vent chimney in the Suiyo Seamount.</title>
        <authorList>
            <person name="Hashimoto Y."/>
            <person name="Nakagawa S."/>
        </authorList>
    </citation>
    <scope>NUCLEOTIDE SEQUENCE</scope>
    <source>
        <strain evidence="2">KT2</strain>
    </source>
</reference>
<organism evidence="2 3">
    <name type="scientific">Desulfomarina profundi</name>
    <dbReference type="NCBI Taxonomy" id="2772557"/>
    <lineage>
        <taxon>Bacteria</taxon>
        <taxon>Pseudomonadati</taxon>
        <taxon>Thermodesulfobacteriota</taxon>
        <taxon>Desulfobulbia</taxon>
        <taxon>Desulfobulbales</taxon>
        <taxon>Desulfobulbaceae</taxon>
        <taxon>Desulfomarina</taxon>
    </lineage>
</organism>
<dbReference type="InterPro" id="IPR005186">
    <property type="entry name" value="FlaG"/>
</dbReference>
<dbReference type="RefSeq" id="WP_228856675.1">
    <property type="nucleotide sequence ID" value="NZ_AP024086.1"/>
</dbReference>
<keyword evidence="3" id="KW-1185">Reference proteome</keyword>
<dbReference type="PANTHER" id="PTHR37166">
    <property type="entry name" value="PROTEIN FLAG"/>
    <property type="match status" value="1"/>
</dbReference>
<proteinExistence type="predicted"/>
<accession>A0A8D5FH68</accession>
<dbReference type="KEGG" id="dbk:DGMP_12490"/>
<feature type="region of interest" description="Disordered" evidence="1">
    <location>
        <begin position="1"/>
        <end position="43"/>
    </location>
</feature>
<gene>
    <name evidence="2" type="ORF">DGMP_12490</name>
</gene>
<dbReference type="AlphaFoldDB" id="A0A8D5FH68"/>
<dbReference type="Proteomes" id="UP000826725">
    <property type="component" value="Chromosome"/>
</dbReference>
<dbReference type="Pfam" id="PF03646">
    <property type="entry name" value="FlaG"/>
    <property type="match status" value="1"/>
</dbReference>
<dbReference type="PANTHER" id="PTHR37166:SF1">
    <property type="entry name" value="PROTEIN FLAG"/>
    <property type="match status" value="1"/>
</dbReference>
<feature type="compositionally biased region" description="Basic and acidic residues" evidence="1">
    <location>
        <begin position="20"/>
        <end position="32"/>
    </location>
</feature>